<keyword evidence="1" id="KW-0677">Repeat</keyword>
<sequence>MVEIQKSQFKISITTISLEKRSKIIVMAGSNSGNSQRKLPKNLRYPRRAKVPVDIKANLYYKKKNIGIDDNERFQSFGGNNVENDEEEEDDDDGEVKWSTDELETISSLFQGRIPQKPGNLNKERPLPLPIPYTIRPLGFPTSKKHVRRVSPQRKTVCDKVYKNPTFLVHLAKEIKDLPAEKDVSEVLNKWVRFLRKGSLSLTIRELGHMNLPERALQTFSWAEKHPHLFPDDRILGSTVEILARTRQMKMPFDLEKFTVQASRSVIEAMARGFIRGGSFSLARKLLMIARDNNRKLDPSIHAKFILELVKNPDKYKLVSTLLTELAEMEEMNLSQQDCTAVMKVCIRLGKFEIVEILYNWFKESGRDISVVMYTTLIHSRYCENNYREALAVVWEMEQSNCLFDLPAYRVVIKLFVALNDISRAVRYFSRLKEAGFTPTYDVYRDLVTIYAASGRLAKCKEVCKEVEMAGFKLDDQTASLLLEMGIEDRYAM</sequence>
<dbReference type="InterPro" id="IPR011990">
    <property type="entry name" value="TPR-like_helical_dom_sf"/>
</dbReference>
<gene>
    <name evidence="4" type="ORF">AQUCO_01500345v1</name>
</gene>
<keyword evidence="5" id="KW-1185">Reference proteome</keyword>
<evidence type="ECO:0000313" key="4">
    <source>
        <dbReference type="EMBL" id="PIA46734.1"/>
    </source>
</evidence>
<evidence type="ECO:0000256" key="2">
    <source>
        <dbReference type="PROSITE-ProRule" id="PRU00708"/>
    </source>
</evidence>
<dbReference type="FunCoup" id="A0A2G5DT80">
    <property type="interactions" value="407"/>
</dbReference>
<feature type="repeat" description="PPR" evidence="2">
    <location>
        <begin position="405"/>
        <end position="439"/>
    </location>
</feature>
<evidence type="ECO:0000256" key="3">
    <source>
        <dbReference type="SAM" id="MobiDB-lite"/>
    </source>
</evidence>
<dbReference type="InParanoid" id="A0A2G5DT80"/>
<dbReference type="STRING" id="218851.A0A2G5DT80"/>
<evidence type="ECO:0000256" key="1">
    <source>
        <dbReference type="ARBA" id="ARBA00022737"/>
    </source>
</evidence>
<dbReference type="PROSITE" id="PS51375">
    <property type="entry name" value="PPR"/>
    <property type="match status" value="1"/>
</dbReference>
<name>A0A2G5DT80_AQUCA</name>
<reference evidence="4 5" key="1">
    <citation type="submission" date="2017-09" db="EMBL/GenBank/DDBJ databases">
        <title>WGS assembly of Aquilegia coerulea Goldsmith.</title>
        <authorList>
            <person name="Hodges S."/>
            <person name="Kramer E."/>
            <person name="Nordborg M."/>
            <person name="Tomkins J."/>
            <person name="Borevitz J."/>
            <person name="Derieg N."/>
            <person name="Yan J."/>
            <person name="Mihaltcheva S."/>
            <person name="Hayes R.D."/>
            <person name="Rokhsar D."/>
        </authorList>
    </citation>
    <scope>NUCLEOTIDE SEQUENCE [LARGE SCALE GENOMIC DNA]</scope>
    <source>
        <strain evidence="5">cv. Goldsmith</strain>
    </source>
</reference>
<dbReference type="EMBL" id="KZ305032">
    <property type="protein sequence ID" value="PIA46734.1"/>
    <property type="molecule type" value="Genomic_DNA"/>
</dbReference>
<accession>A0A2G5DT80</accession>
<dbReference type="OrthoDB" id="778140at2759"/>
<dbReference type="AlphaFoldDB" id="A0A2G5DT80"/>
<dbReference type="Proteomes" id="UP000230069">
    <property type="component" value="Unassembled WGS sequence"/>
</dbReference>
<proteinExistence type="predicted"/>
<dbReference type="InterPro" id="IPR002885">
    <property type="entry name" value="PPR_rpt"/>
</dbReference>
<dbReference type="PANTHER" id="PTHR47930:SF2">
    <property type="entry name" value="PENTATRICOPEPTIDE REPEAT PROTEIN (AFU_ORTHOLOGUE AFUA_8G04250)"/>
    <property type="match status" value="1"/>
</dbReference>
<feature type="compositionally biased region" description="Acidic residues" evidence="3">
    <location>
        <begin position="83"/>
        <end position="94"/>
    </location>
</feature>
<organism evidence="4 5">
    <name type="scientific">Aquilegia coerulea</name>
    <name type="common">Rocky mountain columbine</name>
    <dbReference type="NCBI Taxonomy" id="218851"/>
    <lineage>
        <taxon>Eukaryota</taxon>
        <taxon>Viridiplantae</taxon>
        <taxon>Streptophyta</taxon>
        <taxon>Embryophyta</taxon>
        <taxon>Tracheophyta</taxon>
        <taxon>Spermatophyta</taxon>
        <taxon>Magnoliopsida</taxon>
        <taxon>Ranunculales</taxon>
        <taxon>Ranunculaceae</taxon>
        <taxon>Thalictroideae</taxon>
        <taxon>Aquilegia</taxon>
    </lineage>
</organism>
<feature type="region of interest" description="Disordered" evidence="3">
    <location>
        <begin position="72"/>
        <end position="95"/>
    </location>
</feature>
<dbReference type="PANTHER" id="PTHR47930">
    <property type="entry name" value="YALI0C12947P"/>
    <property type="match status" value="1"/>
</dbReference>
<protein>
    <recommendedName>
        <fullName evidence="6">Pentacotripeptide-repeat region of PRORP domain-containing protein</fullName>
    </recommendedName>
</protein>
<dbReference type="Pfam" id="PF13812">
    <property type="entry name" value="PPR_3"/>
    <property type="match status" value="1"/>
</dbReference>
<dbReference type="Gene3D" id="1.25.40.10">
    <property type="entry name" value="Tetratricopeptide repeat domain"/>
    <property type="match status" value="2"/>
</dbReference>
<evidence type="ECO:0000313" key="5">
    <source>
        <dbReference type="Proteomes" id="UP000230069"/>
    </source>
</evidence>
<evidence type="ECO:0008006" key="6">
    <source>
        <dbReference type="Google" id="ProtNLM"/>
    </source>
</evidence>